<dbReference type="AlphaFoldDB" id="A0A6C2U0D7"/>
<dbReference type="PANTHER" id="PTHR42693:SF53">
    <property type="entry name" value="ENDO-4-O-SULFATASE"/>
    <property type="match status" value="1"/>
</dbReference>
<dbReference type="CDD" id="cd16144">
    <property type="entry name" value="ARS_like"/>
    <property type="match status" value="1"/>
</dbReference>
<dbReference type="PROSITE" id="PS00523">
    <property type="entry name" value="SULFATASE_1"/>
    <property type="match status" value="1"/>
</dbReference>
<dbReference type="Gene3D" id="3.40.720.10">
    <property type="entry name" value="Alkaline Phosphatase, subunit A"/>
    <property type="match status" value="1"/>
</dbReference>
<dbReference type="PROSITE" id="PS00149">
    <property type="entry name" value="SULFATASE_2"/>
    <property type="match status" value="1"/>
</dbReference>
<evidence type="ECO:0000256" key="5">
    <source>
        <dbReference type="SAM" id="MobiDB-lite"/>
    </source>
</evidence>
<dbReference type="SUPFAM" id="SSF53649">
    <property type="entry name" value="Alkaline phosphatase-like"/>
    <property type="match status" value="1"/>
</dbReference>
<evidence type="ECO:0000256" key="2">
    <source>
        <dbReference type="ARBA" id="ARBA00022723"/>
    </source>
</evidence>
<gene>
    <name evidence="7" type="primary">atsA_74</name>
    <name evidence="7" type="ORF">PDESU_01615</name>
</gene>
<evidence type="ECO:0000259" key="6">
    <source>
        <dbReference type="Pfam" id="PF00884"/>
    </source>
</evidence>
<dbReference type="Gene3D" id="3.30.1120.10">
    <property type="match status" value="1"/>
</dbReference>
<reference evidence="7 8" key="1">
    <citation type="submission" date="2019-04" db="EMBL/GenBank/DDBJ databases">
        <authorList>
            <person name="Van Vliet M D."/>
        </authorList>
    </citation>
    <scope>NUCLEOTIDE SEQUENCE [LARGE SCALE GENOMIC DNA]</scope>
    <source>
        <strain evidence="7 8">F1</strain>
    </source>
</reference>
<keyword evidence="4" id="KW-0106">Calcium</keyword>
<accession>A0A6C2U0D7</accession>
<evidence type="ECO:0000313" key="7">
    <source>
        <dbReference type="EMBL" id="VGO13061.1"/>
    </source>
</evidence>
<evidence type="ECO:0000256" key="3">
    <source>
        <dbReference type="ARBA" id="ARBA00022801"/>
    </source>
</evidence>
<evidence type="ECO:0000256" key="4">
    <source>
        <dbReference type="ARBA" id="ARBA00022837"/>
    </source>
</evidence>
<sequence length="440" mass="49149">MAVQQPNIILILADDMGYSDVGFNGCTDIPTPNLDALAASGVRFEQGYVSASVCGPSRAGLLTGRYQQRFGCGENPPEEGWPEHPRCPDAGVPLTEQMLGELLKPAGYRTGVIGKWHMGMAHNLRPNQRGFDYFYGFLNGAHSFTEAEKKWQPNPGFWPVFRNNEPLDYEGYLTDTFTDESIAFIERNKAAPFFLYLSYNAVHAPWQAPDNVAHKVTHIKDDYRRTYAGMLVSMDDGIGRVVQALEDCGVRENTVVVFLSDNGAPKNSAAGSDPLRGNKGDTYEGGTRVPFVLSWPNKLPAGTVYDYPVSALDLAPTFTKLAVAVDAKNGFDGVDLMPYLKGKEKGRPHEIMFFRRDSDYAIRTGDWKLSWNDGNPNGSRQMELFNLAEDPYESVNLIKQHPEKARQLQKQFDAWDSKQPDNEWWGGPHNRKRPNTVSAK</sequence>
<dbReference type="InterPro" id="IPR050738">
    <property type="entry name" value="Sulfatase"/>
</dbReference>
<dbReference type="Pfam" id="PF00884">
    <property type="entry name" value="Sulfatase"/>
    <property type="match status" value="1"/>
</dbReference>
<feature type="region of interest" description="Disordered" evidence="5">
    <location>
        <begin position="406"/>
        <end position="440"/>
    </location>
</feature>
<keyword evidence="8" id="KW-1185">Reference proteome</keyword>
<proteinExistence type="inferred from homology"/>
<dbReference type="PANTHER" id="PTHR42693">
    <property type="entry name" value="ARYLSULFATASE FAMILY MEMBER"/>
    <property type="match status" value="1"/>
</dbReference>
<organism evidence="7 8">
    <name type="scientific">Pontiella desulfatans</name>
    <dbReference type="NCBI Taxonomy" id="2750659"/>
    <lineage>
        <taxon>Bacteria</taxon>
        <taxon>Pseudomonadati</taxon>
        <taxon>Kiritimatiellota</taxon>
        <taxon>Kiritimatiellia</taxon>
        <taxon>Kiritimatiellales</taxon>
        <taxon>Pontiellaceae</taxon>
        <taxon>Pontiella</taxon>
    </lineage>
</organism>
<dbReference type="InterPro" id="IPR024607">
    <property type="entry name" value="Sulfatase_CS"/>
</dbReference>
<evidence type="ECO:0000313" key="8">
    <source>
        <dbReference type="Proteomes" id="UP000366872"/>
    </source>
</evidence>
<dbReference type="EMBL" id="CAAHFG010000001">
    <property type="protein sequence ID" value="VGO13061.1"/>
    <property type="molecule type" value="Genomic_DNA"/>
</dbReference>
<evidence type="ECO:0000256" key="1">
    <source>
        <dbReference type="ARBA" id="ARBA00008779"/>
    </source>
</evidence>
<dbReference type="GO" id="GO:0046872">
    <property type="term" value="F:metal ion binding"/>
    <property type="evidence" value="ECO:0007669"/>
    <property type="project" value="UniProtKB-KW"/>
</dbReference>
<name>A0A6C2U0D7_PONDE</name>
<dbReference type="InterPro" id="IPR000917">
    <property type="entry name" value="Sulfatase_N"/>
</dbReference>
<feature type="domain" description="Sulfatase N-terminal" evidence="6">
    <location>
        <begin position="6"/>
        <end position="322"/>
    </location>
</feature>
<keyword evidence="2" id="KW-0479">Metal-binding</keyword>
<keyword evidence="3" id="KW-0378">Hydrolase</keyword>
<protein>
    <submittedName>
        <fullName evidence="7">Arylsulfatase</fullName>
    </submittedName>
</protein>
<dbReference type="InterPro" id="IPR017850">
    <property type="entry name" value="Alkaline_phosphatase_core_sf"/>
</dbReference>
<dbReference type="Proteomes" id="UP000366872">
    <property type="component" value="Unassembled WGS sequence"/>
</dbReference>
<comment type="similarity">
    <text evidence="1">Belongs to the sulfatase family.</text>
</comment>
<dbReference type="GO" id="GO:0004065">
    <property type="term" value="F:arylsulfatase activity"/>
    <property type="evidence" value="ECO:0007669"/>
    <property type="project" value="TreeGrafter"/>
</dbReference>